<reference evidence="2" key="2">
    <citation type="submission" date="2023-05" db="EMBL/GenBank/DDBJ databases">
        <authorList>
            <consortium name="Lawrence Berkeley National Laboratory"/>
            <person name="Steindorff A."/>
            <person name="Hensen N."/>
            <person name="Bonometti L."/>
            <person name="Westerberg I."/>
            <person name="Brannstrom I.O."/>
            <person name="Guillou S."/>
            <person name="Cros-Aarteil S."/>
            <person name="Calhoun S."/>
            <person name="Haridas S."/>
            <person name="Kuo A."/>
            <person name="Mondo S."/>
            <person name="Pangilinan J."/>
            <person name="Riley R."/>
            <person name="Labutti K."/>
            <person name="Andreopoulos B."/>
            <person name="Lipzen A."/>
            <person name="Chen C."/>
            <person name="Yanf M."/>
            <person name="Daum C."/>
            <person name="Ng V."/>
            <person name="Clum A."/>
            <person name="Ohm R."/>
            <person name="Martin F."/>
            <person name="Silar P."/>
            <person name="Natvig D."/>
            <person name="Lalanne C."/>
            <person name="Gautier V."/>
            <person name="Ament-Velasquez S.L."/>
            <person name="Kruys A."/>
            <person name="Hutchinson M.I."/>
            <person name="Powell A.J."/>
            <person name="Barry K."/>
            <person name="Miller A.N."/>
            <person name="Grigoriev I.V."/>
            <person name="Debuchy R."/>
            <person name="Gladieux P."/>
            <person name="Thoren M.H."/>
            <person name="Johannesson H."/>
        </authorList>
    </citation>
    <scope>NUCLEOTIDE SEQUENCE</scope>
    <source>
        <strain evidence="2">CBS 359.72</strain>
    </source>
</reference>
<protein>
    <submittedName>
        <fullName evidence="2">Uncharacterized protein</fullName>
    </submittedName>
</protein>
<comment type="caution">
    <text evidence="2">The sequence shown here is derived from an EMBL/GenBank/DDBJ whole genome shotgun (WGS) entry which is preliminary data.</text>
</comment>
<name>A0AAN7HK66_9PEZI</name>
<keyword evidence="1" id="KW-0732">Signal</keyword>
<feature type="chain" id="PRO_5043012141" evidence="1">
    <location>
        <begin position="17"/>
        <end position="90"/>
    </location>
</feature>
<evidence type="ECO:0000313" key="2">
    <source>
        <dbReference type="EMBL" id="KAK4243109.1"/>
    </source>
</evidence>
<organism evidence="2 3">
    <name type="scientific">Corynascus novoguineensis</name>
    <dbReference type="NCBI Taxonomy" id="1126955"/>
    <lineage>
        <taxon>Eukaryota</taxon>
        <taxon>Fungi</taxon>
        <taxon>Dikarya</taxon>
        <taxon>Ascomycota</taxon>
        <taxon>Pezizomycotina</taxon>
        <taxon>Sordariomycetes</taxon>
        <taxon>Sordariomycetidae</taxon>
        <taxon>Sordariales</taxon>
        <taxon>Chaetomiaceae</taxon>
        <taxon>Corynascus</taxon>
    </lineage>
</organism>
<dbReference type="AlphaFoldDB" id="A0AAN7HK66"/>
<accession>A0AAN7HK66</accession>
<dbReference type="Proteomes" id="UP001303647">
    <property type="component" value="Unassembled WGS sequence"/>
</dbReference>
<keyword evidence="3" id="KW-1185">Reference proteome</keyword>
<evidence type="ECO:0000313" key="3">
    <source>
        <dbReference type="Proteomes" id="UP001303647"/>
    </source>
</evidence>
<proteinExistence type="predicted"/>
<dbReference type="EMBL" id="MU857880">
    <property type="protein sequence ID" value="KAK4243109.1"/>
    <property type="molecule type" value="Genomic_DNA"/>
</dbReference>
<sequence length="90" mass="9383">MKFTAVILALATAVAALPAADVNADGNVSIQATKKWQASGGCKSDWAGRCNAQCIGEAKQKGYKCKDIDSDITGSNCIIGWSTCECTCFS</sequence>
<reference evidence="2" key="1">
    <citation type="journal article" date="2023" name="Mol. Phylogenet. Evol.">
        <title>Genome-scale phylogeny and comparative genomics of the fungal order Sordariales.</title>
        <authorList>
            <person name="Hensen N."/>
            <person name="Bonometti L."/>
            <person name="Westerberg I."/>
            <person name="Brannstrom I.O."/>
            <person name="Guillou S."/>
            <person name="Cros-Aarteil S."/>
            <person name="Calhoun S."/>
            <person name="Haridas S."/>
            <person name="Kuo A."/>
            <person name="Mondo S."/>
            <person name="Pangilinan J."/>
            <person name="Riley R."/>
            <person name="LaButti K."/>
            <person name="Andreopoulos B."/>
            <person name="Lipzen A."/>
            <person name="Chen C."/>
            <person name="Yan M."/>
            <person name="Daum C."/>
            <person name="Ng V."/>
            <person name="Clum A."/>
            <person name="Steindorff A."/>
            <person name="Ohm R.A."/>
            <person name="Martin F."/>
            <person name="Silar P."/>
            <person name="Natvig D.O."/>
            <person name="Lalanne C."/>
            <person name="Gautier V."/>
            <person name="Ament-Velasquez S.L."/>
            <person name="Kruys A."/>
            <person name="Hutchinson M.I."/>
            <person name="Powell A.J."/>
            <person name="Barry K."/>
            <person name="Miller A.N."/>
            <person name="Grigoriev I.V."/>
            <person name="Debuchy R."/>
            <person name="Gladieux P."/>
            <person name="Hiltunen Thoren M."/>
            <person name="Johannesson H."/>
        </authorList>
    </citation>
    <scope>NUCLEOTIDE SEQUENCE</scope>
    <source>
        <strain evidence="2">CBS 359.72</strain>
    </source>
</reference>
<evidence type="ECO:0000256" key="1">
    <source>
        <dbReference type="SAM" id="SignalP"/>
    </source>
</evidence>
<gene>
    <name evidence="2" type="ORF">C7999DRAFT_18489</name>
</gene>
<feature type="signal peptide" evidence="1">
    <location>
        <begin position="1"/>
        <end position="16"/>
    </location>
</feature>